<dbReference type="AlphaFoldDB" id="A0A840I1I3"/>
<evidence type="ECO:0000259" key="3">
    <source>
        <dbReference type="Pfam" id="PF05239"/>
    </source>
</evidence>
<evidence type="ECO:0000256" key="2">
    <source>
        <dbReference type="SAM" id="SignalP"/>
    </source>
</evidence>
<feature type="compositionally biased region" description="Low complexity" evidence="1">
    <location>
        <begin position="35"/>
        <end position="50"/>
    </location>
</feature>
<keyword evidence="2" id="KW-0732">Signal</keyword>
<dbReference type="InterPro" id="IPR011033">
    <property type="entry name" value="PRC_barrel-like_sf"/>
</dbReference>
<reference evidence="4 5" key="1">
    <citation type="submission" date="2020-08" db="EMBL/GenBank/DDBJ databases">
        <title>Genomic Encyclopedia of Type Strains, Phase IV (KMG-IV): sequencing the most valuable type-strain genomes for metagenomic binning, comparative biology and taxonomic classification.</title>
        <authorList>
            <person name="Goeker M."/>
        </authorList>
    </citation>
    <scope>NUCLEOTIDE SEQUENCE [LARGE SCALE GENOMIC DNA]</scope>
    <source>
        <strain evidence="4 5">DSM 102850</strain>
    </source>
</reference>
<feature type="compositionally biased region" description="Polar residues" evidence="1">
    <location>
        <begin position="192"/>
        <end position="206"/>
    </location>
</feature>
<feature type="domain" description="PRC-barrel" evidence="3">
    <location>
        <begin position="351"/>
        <end position="409"/>
    </location>
</feature>
<dbReference type="PANTHER" id="PTHR36505:SF1">
    <property type="entry name" value="BLR1072 PROTEIN"/>
    <property type="match status" value="1"/>
</dbReference>
<evidence type="ECO:0000313" key="5">
    <source>
        <dbReference type="Proteomes" id="UP000563524"/>
    </source>
</evidence>
<sequence>MKTLLLSGAAIAALSLTQVSAQTTEDPARTVPSEATTQDDMTSDSATADDYFGADANAEVDADMTTAQTDGYEMSDEDETEMASDDVDVDETTVAQTDSTDESTPRADEEGSGDDFYAQGDADTDSPFSGQTNWETDPDREALDSDETMESELAEDATTTDSQSSTMAADQSTDMDTGSADTYATTDPMEPSDTTVAQDDTMSDSTAAEDETQLATPNMGDVNSMDPQLETADNSDSMDEMATESSSTEVASADELPQVAEDTDPDTAADDLNTQELASEPKLTTEPRTASTTPAAGSSDPMMQDDTDALAATDLEGEESADPMLAQDDMSSDPMADEPVMTANASSSDLLASDYLGQTVYDSEGGKLARVDDVLLDDQGQAQAVILAAGGLFGLGGDSYAVDFDRVSATQEDGQVRLESQMSEDEIAQLREFDMASYEDQMGTMMLASEVRGQDLPIGESEETASVNDIMMSSTGQVDSVVIAYEGEQYVVPFDQLGVAEGDGGFYVDAEPSEISSFEVYEPRS</sequence>
<feature type="chain" id="PRO_5033037071" evidence="2">
    <location>
        <begin position="22"/>
        <end position="525"/>
    </location>
</feature>
<dbReference type="Proteomes" id="UP000563524">
    <property type="component" value="Unassembled WGS sequence"/>
</dbReference>
<dbReference type="Gene3D" id="2.30.30.240">
    <property type="entry name" value="PRC-barrel domain"/>
    <property type="match status" value="2"/>
</dbReference>
<dbReference type="RefSeq" id="WP_183816580.1">
    <property type="nucleotide sequence ID" value="NZ_JACHOB010000001.1"/>
</dbReference>
<evidence type="ECO:0000256" key="1">
    <source>
        <dbReference type="SAM" id="MobiDB-lite"/>
    </source>
</evidence>
<organism evidence="4 5">
    <name type="scientific">Parvularcula dongshanensis</name>
    <dbReference type="NCBI Taxonomy" id="1173995"/>
    <lineage>
        <taxon>Bacteria</taxon>
        <taxon>Pseudomonadati</taxon>
        <taxon>Pseudomonadota</taxon>
        <taxon>Alphaproteobacteria</taxon>
        <taxon>Parvularculales</taxon>
        <taxon>Parvularculaceae</taxon>
        <taxon>Parvularcula</taxon>
    </lineage>
</organism>
<dbReference type="EMBL" id="JACHOB010000001">
    <property type="protein sequence ID" value="MBB4658607.1"/>
    <property type="molecule type" value="Genomic_DNA"/>
</dbReference>
<feature type="compositionally biased region" description="Polar residues" evidence="1">
    <location>
        <begin position="157"/>
        <end position="185"/>
    </location>
</feature>
<accession>A0A840I1I3</accession>
<dbReference type="PANTHER" id="PTHR36505">
    <property type="entry name" value="BLR1072 PROTEIN"/>
    <property type="match status" value="1"/>
</dbReference>
<evidence type="ECO:0000313" key="4">
    <source>
        <dbReference type="EMBL" id="MBB4658607.1"/>
    </source>
</evidence>
<feature type="compositionally biased region" description="Low complexity" evidence="1">
    <location>
        <begin position="243"/>
        <end position="255"/>
    </location>
</feature>
<feature type="compositionally biased region" description="Polar residues" evidence="1">
    <location>
        <begin position="126"/>
        <end position="135"/>
    </location>
</feature>
<feature type="compositionally biased region" description="Polar residues" evidence="1">
    <location>
        <begin position="286"/>
        <end position="296"/>
    </location>
</feature>
<feature type="signal peptide" evidence="2">
    <location>
        <begin position="1"/>
        <end position="21"/>
    </location>
</feature>
<name>A0A840I1I3_9PROT</name>
<gene>
    <name evidence="4" type="ORF">GGQ59_001107</name>
</gene>
<dbReference type="Pfam" id="PF05239">
    <property type="entry name" value="PRC"/>
    <property type="match status" value="1"/>
</dbReference>
<proteinExistence type="predicted"/>
<feature type="compositionally biased region" description="Acidic residues" evidence="1">
    <location>
        <begin position="73"/>
        <end position="91"/>
    </location>
</feature>
<comment type="caution">
    <text evidence="4">The sequence shown here is derived from an EMBL/GenBank/DDBJ whole genome shotgun (WGS) entry which is preliminary data.</text>
</comment>
<dbReference type="SUPFAM" id="SSF50346">
    <property type="entry name" value="PRC-barrel domain"/>
    <property type="match status" value="1"/>
</dbReference>
<feature type="compositionally biased region" description="Acidic residues" evidence="1">
    <location>
        <begin position="144"/>
        <end position="155"/>
    </location>
</feature>
<dbReference type="InterPro" id="IPR027275">
    <property type="entry name" value="PRC-brl_dom"/>
</dbReference>
<keyword evidence="5" id="KW-1185">Reference proteome</keyword>
<feature type="region of interest" description="Disordered" evidence="1">
    <location>
        <begin position="20"/>
        <end position="340"/>
    </location>
</feature>
<protein>
    <submittedName>
        <fullName evidence="4">Sporulation protein YlmC with PRC-barrel domain</fullName>
    </submittedName>
</protein>